<dbReference type="RefSeq" id="WP_209657104.1">
    <property type="nucleotide sequence ID" value="NZ_JAGJCB010000033.1"/>
</dbReference>
<proteinExistence type="predicted"/>
<comment type="caution">
    <text evidence="1">The sequence shown here is derived from an EMBL/GenBank/DDBJ whole genome shotgun (WGS) entry which is preliminary data.</text>
</comment>
<organism evidence="1 2">
    <name type="scientific">Mariniflexile gromovii</name>
    <dbReference type="NCBI Taxonomy" id="362523"/>
    <lineage>
        <taxon>Bacteria</taxon>
        <taxon>Pseudomonadati</taxon>
        <taxon>Bacteroidota</taxon>
        <taxon>Flavobacteriia</taxon>
        <taxon>Flavobacteriales</taxon>
        <taxon>Flavobacteriaceae</taxon>
        <taxon>Mariniflexile</taxon>
    </lineage>
</organism>
<dbReference type="Proteomes" id="UP000670776">
    <property type="component" value="Unassembled WGS sequence"/>
</dbReference>
<accession>A0ABS4BYY9</accession>
<keyword evidence="2" id="KW-1185">Reference proteome</keyword>
<name>A0ABS4BYY9_9FLAO</name>
<gene>
    <name evidence="1" type="ORF">J8H85_18380</name>
</gene>
<protein>
    <submittedName>
        <fullName evidence="1">Uncharacterized protein</fullName>
    </submittedName>
</protein>
<dbReference type="EMBL" id="JAGJCB010000033">
    <property type="protein sequence ID" value="MBP0905795.1"/>
    <property type="molecule type" value="Genomic_DNA"/>
</dbReference>
<sequence length="82" mass="8979">MSYEIEFINSNDFEVKGFPKVTLTVGDTDDTSTVTFTPTGNTQCRTIDANSSCILTYSAVDDNPGLFPANPIKFINASYNIE</sequence>
<evidence type="ECO:0000313" key="2">
    <source>
        <dbReference type="Proteomes" id="UP000670776"/>
    </source>
</evidence>
<evidence type="ECO:0000313" key="1">
    <source>
        <dbReference type="EMBL" id="MBP0905795.1"/>
    </source>
</evidence>
<reference evidence="1 2" key="1">
    <citation type="submission" date="2021-04" db="EMBL/GenBank/DDBJ databases">
        <title>Mariniflexile gromovii gen. nov., sp. nov., a gliding bacterium isolated from the sea urchin Strongylocentrotus intermedius.</title>
        <authorList>
            <person name="Ko S."/>
            <person name="Le V."/>
            <person name="Ahn C.-Y."/>
            <person name="Oh H.-M."/>
        </authorList>
    </citation>
    <scope>NUCLEOTIDE SEQUENCE [LARGE SCALE GENOMIC DNA]</scope>
    <source>
        <strain evidence="1 2">KCTC 12570</strain>
    </source>
</reference>